<feature type="compositionally biased region" description="Polar residues" evidence="1">
    <location>
        <begin position="55"/>
        <end position="67"/>
    </location>
</feature>
<accession>A0A7J5XXA7</accession>
<name>A0A7J5XXA7_DISMA</name>
<reference evidence="2 3" key="1">
    <citation type="submission" date="2020-03" db="EMBL/GenBank/DDBJ databases">
        <title>Dissostichus mawsoni Genome sequencing and assembly.</title>
        <authorList>
            <person name="Park H."/>
        </authorList>
    </citation>
    <scope>NUCLEOTIDE SEQUENCE [LARGE SCALE GENOMIC DNA]</scope>
    <source>
        <strain evidence="2">DM0001</strain>
        <tissue evidence="2">Muscle</tissue>
    </source>
</reference>
<gene>
    <name evidence="2" type="ORF">F7725_023705</name>
</gene>
<protein>
    <submittedName>
        <fullName evidence="2">Uncharacterized protein</fullName>
    </submittedName>
</protein>
<keyword evidence="3" id="KW-1185">Reference proteome</keyword>
<proteinExistence type="predicted"/>
<dbReference type="EMBL" id="JAAKFY010000019">
    <property type="protein sequence ID" value="KAF3841754.1"/>
    <property type="molecule type" value="Genomic_DNA"/>
</dbReference>
<evidence type="ECO:0000256" key="1">
    <source>
        <dbReference type="SAM" id="MobiDB-lite"/>
    </source>
</evidence>
<dbReference type="AlphaFoldDB" id="A0A7J5XXA7"/>
<comment type="caution">
    <text evidence="2">The sequence shown here is derived from an EMBL/GenBank/DDBJ whole genome shotgun (WGS) entry which is preliminary data.</text>
</comment>
<dbReference type="Proteomes" id="UP000518266">
    <property type="component" value="Unassembled WGS sequence"/>
</dbReference>
<sequence length="67" mass="7220">MVNLRAFISSPRLDLLIGDEPPVGVRGPGRQQGEEHRGRGPLLRGFGALGPAMSVRTQPGQQAFTRI</sequence>
<feature type="region of interest" description="Disordered" evidence="1">
    <location>
        <begin position="19"/>
        <end position="67"/>
    </location>
</feature>
<evidence type="ECO:0000313" key="2">
    <source>
        <dbReference type="EMBL" id="KAF3841754.1"/>
    </source>
</evidence>
<organism evidence="2 3">
    <name type="scientific">Dissostichus mawsoni</name>
    <name type="common">Antarctic cod</name>
    <dbReference type="NCBI Taxonomy" id="36200"/>
    <lineage>
        <taxon>Eukaryota</taxon>
        <taxon>Metazoa</taxon>
        <taxon>Chordata</taxon>
        <taxon>Craniata</taxon>
        <taxon>Vertebrata</taxon>
        <taxon>Euteleostomi</taxon>
        <taxon>Actinopterygii</taxon>
        <taxon>Neopterygii</taxon>
        <taxon>Teleostei</taxon>
        <taxon>Neoteleostei</taxon>
        <taxon>Acanthomorphata</taxon>
        <taxon>Eupercaria</taxon>
        <taxon>Perciformes</taxon>
        <taxon>Notothenioidei</taxon>
        <taxon>Nototheniidae</taxon>
        <taxon>Dissostichus</taxon>
    </lineage>
</organism>
<evidence type="ECO:0000313" key="3">
    <source>
        <dbReference type="Proteomes" id="UP000518266"/>
    </source>
</evidence>